<dbReference type="Proteomes" id="UP000828941">
    <property type="component" value="Chromosome 14"/>
</dbReference>
<reference evidence="1 2" key="1">
    <citation type="journal article" date="2022" name="DNA Res.">
        <title>Chromosomal-level genome assembly of the orchid tree Bauhinia variegata (Leguminosae; Cercidoideae) supports the allotetraploid origin hypothesis of Bauhinia.</title>
        <authorList>
            <person name="Zhong Y."/>
            <person name="Chen Y."/>
            <person name="Zheng D."/>
            <person name="Pang J."/>
            <person name="Liu Y."/>
            <person name="Luo S."/>
            <person name="Meng S."/>
            <person name="Qian L."/>
            <person name="Wei D."/>
            <person name="Dai S."/>
            <person name="Zhou R."/>
        </authorList>
    </citation>
    <scope>NUCLEOTIDE SEQUENCE [LARGE SCALE GENOMIC DNA]</scope>
    <source>
        <strain evidence="1">BV-YZ2020</strain>
    </source>
</reference>
<evidence type="ECO:0000313" key="1">
    <source>
        <dbReference type="EMBL" id="KAI4295537.1"/>
    </source>
</evidence>
<comment type="caution">
    <text evidence="1">The sequence shown here is derived from an EMBL/GenBank/DDBJ whole genome shotgun (WGS) entry which is preliminary data.</text>
</comment>
<name>A0ACB9KED0_BAUVA</name>
<evidence type="ECO:0000313" key="2">
    <source>
        <dbReference type="Proteomes" id="UP000828941"/>
    </source>
</evidence>
<keyword evidence="2" id="KW-1185">Reference proteome</keyword>
<proteinExistence type="predicted"/>
<accession>A0ACB9KED0</accession>
<dbReference type="EMBL" id="CM039439">
    <property type="protein sequence ID" value="KAI4295537.1"/>
    <property type="molecule type" value="Genomic_DNA"/>
</dbReference>
<sequence>MRFVLALPLLLLFFLGATVESRKDAGEYWRMVMKDQAMPEAIQGLLNLDSDIQSETKHKTHEHKCEEPLVAETNKNKVFAGEFEPRPNISAYKDGEEKKFIKDFEPKPSFWVYDEEDKVGSVNDFEPRPNVSAYEDNKVSSVNNDFEPRLNLSGYND</sequence>
<organism evidence="1 2">
    <name type="scientific">Bauhinia variegata</name>
    <name type="common">Purple orchid tree</name>
    <name type="synonym">Phanera variegata</name>
    <dbReference type="NCBI Taxonomy" id="167791"/>
    <lineage>
        <taxon>Eukaryota</taxon>
        <taxon>Viridiplantae</taxon>
        <taxon>Streptophyta</taxon>
        <taxon>Embryophyta</taxon>
        <taxon>Tracheophyta</taxon>
        <taxon>Spermatophyta</taxon>
        <taxon>Magnoliopsida</taxon>
        <taxon>eudicotyledons</taxon>
        <taxon>Gunneridae</taxon>
        <taxon>Pentapetalae</taxon>
        <taxon>rosids</taxon>
        <taxon>fabids</taxon>
        <taxon>Fabales</taxon>
        <taxon>Fabaceae</taxon>
        <taxon>Cercidoideae</taxon>
        <taxon>Cercideae</taxon>
        <taxon>Bauhiniinae</taxon>
        <taxon>Bauhinia</taxon>
    </lineage>
</organism>
<protein>
    <submittedName>
        <fullName evidence="1">Uncharacterized protein</fullName>
    </submittedName>
</protein>
<gene>
    <name evidence="1" type="ORF">L6164_035576</name>
</gene>